<dbReference type="Proteomes" id="UP001597512">
    <property type="component" value="Unassembled WGS sequence"/>
</dbReference>
<dbReference type="PANTHER" id="PTHR33215">
    <property type="entry name" value="PROTEIN DISTAL ANTENNA"/>
    <property type="match status" value="1"/>
</dbReference>
<reference evidence="3" key="1">
    <citation type="journal article" date="2019" name="Int. J. Syst. Evol. Microbiol.">
        <title>The Global Catalogue of Microorganisms (GCM) 10K type strain sequencing project: providing services to taxonomists for standard genome sequencing and annotation.</title>
        <authorList>
            <consortium name="The Broad Institute Genomics Platform"/>
            <consortium name="The Broad Institute Genome Sequencing Center for Infectious Disease"/>
            <person name="Wu L."/>
            <person name="Ma J."/>
        </authorList>
    </citation>
    <scope>NUCLEOTIDE SEQUENCE [LARGE SCALE GENOMIC DNA]</scope>
    <source>
        <strain evidence="3">KCTC 52490</strain>
    </source>
</reference>
<dbReference type="SUPFAM" id="SSF46689">
    <property type="entry name" value="Homeodomain-like"/>
    <property type="match status" value="1"/>
</dbReference>
<dbReference type="EMBL" id="JBHUOM010000043">
    <property type="protein sequence ID" value="MFD2937744.1"/>
    <property type="molecule type" value="Genomic_DNA"/>
</dbReference>
<gene>
    <name evidence="2" type="ORF">ACFS25_28510</name>
</gene>
<dbReference type="RefSeq" id="WP_381508116.1">
    <property type="nucleotide sequence ID" value="NZ_JBHUOM010000043.1"/>
</dbReference>
<name>A0ABW6AUN8_9BACT</name>
<sequence length="105" mass="12079">MKEQKSTKSASRRKYDQDFKTEALRMIANGRSVLQVAQALGVGENLLYRWRSQQESPTGLAKGKEKTDTPLTIENERLRQQVRQLEQEREILKKALAIFSRQTSG</sequence>
<accession>A0ABW6AUN8</accession>
<protein>
    <submittedName>
        <fullName evidence="2">Transposase</fullName>
    </submittedName>
</protein>
<feature type="coiled-coil region" evidence="1">
    <location>
        <begin position="75"/>
        <end position="102"/>
    </location>
</feature>
<evidence type="ECO:0000313" key="3">
    <source>
        <dbReference type="Proteomes" id="UP001597512"/>
    </source>
</evidence>
<proteinExistence type="predicted"/>
<keyword evidence="3" id="KW-1185">Reference proteome</keyword>
<dbReference type="InterPro" id="IPR051839">
    <property type="entry name" value="RD_transcriptional_regulator"/>
</dbReference>
<dbReference type="InterPro" id="IPR002514">
    <property type="entry name" value="Transposase_8"/>
</dbReference>
<comment type="caution">
    <text evidence="2">The sequence shown here is derived from an EMBL/GenBank/DDBJ whole genome shotgun (WGS) entry which is preliminary data.</text>
</comment>
<dbReference type="PANTHER" id="PTHR33215:SF13">
    <property type="entry name" value="PROTEIN DISTAL ANTENNA"/>
    <property type="match status" value="1"/>
</dbReference>
<dbReference type="Gene3D" id="1.10.10.60">
    <property type="entry name" value="Homeodomain-like"/>
    <property type="match status" value="1"/>
</dbReference>
<evidence type="ECO:0000256" key="1">
    <source>
        <dbReference type="SAM" id="Coils"/>
    </source>
</evidence>
<keyword evidence="1" id="KW-0175">Coiled coil</keyword>
<evidence type="ECO:0000313" key="2">
    <source>
        <dbReference type="EMBL" id="MFD2937744.1"/>
    </source>
</evidence>
<organism evidence="2 3">
    <name type="scientific">Spirosoma flavum</name>
    <dbReference type="NCBI Taxonomy" id="2048557"/>
    <lineage>
        <taxon>Bacteria</taxon>
        <taxon>Pseudomonadati</taxon>
        <taxon>Bacteroidota</taxon>
        <taxon>Cytophagia</taxon>
        <taxon>Cytophagales</taxon>
        <taxon>Cytophagaceae</taxon>
        <taxon>Spirosoma</taxon>
    </lineage>
</organism>
<dbReference type="InterPro" id="IPR009057">
    <property type="entry name" value="Homeodomain-like_sf"/>
</dbReference>
<dbReference type="Pfam" id="PF01527">
    <property type="entry name" value="HTH_Tnp_1"/>
    <property type="match status" value="1"/>
</dbReference>